<dbReference type="RefSeq" id="WP_208341257.1">
    <property type="nucleotide sequence ID" value="NZ_CAWQFN010000835.1"/>
</dbReference>
<evidence type="ECO:0000256" key="2">
    <source>
        <dbReference type="ARBA" id="ARBA00012438"/>
    </source>
</evidence>
<dbReference type="InterPro" id="IPR000700">
    <property type="entry name" value="PAS-assoc_C"/>
</dbReference>
<dbReference type="PROSITE" id="PS50113">
    <property type="entry name" value="PAC"/>
    <property type="match status" value="1"/>
</dbReference>
<evidence type="ECO:0000256" key="4">
    <source>
        <dbReference type="ARBA" id="ARBA00022679"/>
    </source>
</evidence>
<dbReference type="EC" id="2.7.13.3" evidence="2"/>
<feature type="domain" description="PAC" evidence="6">
    <location>
        <begin position="1"/>
        <end position="20"/>
    </location>
</feature>
<dbReference type="SUPFAM" id="SSF55785">
    <property type="entry name" value="PYP-like sensor domain (PAS domain)"/>
    <property type="match status" value="1"/>
</dbReference>
<organism evidence="7 8">
    <name type="scientific">Aetokthonos hydrillicola Thurmond2011</name>
    <dbReference type="NCBI Taxonomy" id="2712845"/>
    <lineage>
        <taxon>Bacteria</taxon>
        <taxon>Bacillati</taxon>
        <taxon>Cyanobacteriota</taxon>
        <taxon>Cyanophyceae</taxon>
        <taxon>Nostocales</taxon>
        <taxon>Hapalosiphonaceae</taxon>
        <taxon>Aetokthonos</taxon>
    </lineage>
</organism>
<dbReference type="EMBL" id="JAALHA020000001">
    <property type="protein sequence ID" value="MDR9893915.1"/>
    <property type="molecule type" value="Genomic_DNA"/>
</dbReference>
<comment type="caution">
    <text evidence="7">The sequence shown here is derived from an EMBL/GenBank/DDBJ whole genome shotgun (WGS) entry which is preliminary data.</text>
</comment>
<evidence type="ECO:0000313" key="7">
    <source>
        <dbReference type="EMBL" id="MDR9893915.1"/>
    </source>
</evidence>
<sequence>MMGVDLDITEHKRSEAELQENAAWLKLAQKATKSALWDYDITQDKAKASEEFCTLLGLDPSTKEISYEEWLSVLHPDDRIRTSE</sequence>
<dbReference type="InterPro" id="IPR035965">
    <property type="entry name" value="PAS-like_dom_sf"/>
</dbReference>
<keyword evidence="5" id="KW-0418">Kinase</keyword>
<accession>A0AAP5M699</accession>
<keyword evidence="8" id="KW-1185">Reference proteome</keyword>
<dbReference type="AlphaFoldDB" id="A0AAP5M699"/>
<dbReference type="GO" id="GO:0004673">
    <property type="term" value="F:protein histidine kinase activity"/>
    <property type="evidence" value="ECO:0007669"/>
    <property type="project" value="UniProtKB-EC"/>
</dbReference>
<dbReference type="Gene3D" id="3.30.450.20">
    <property type="entry name" value="PAS domain"/>
    <property type="match status" value="1"/>
</dbReference>
<reference evidence="8" key="1">
    <citation type="journal article" date="2021" name="Science">
        <title>Hunting the eagle killer: A cyanobacterial neurotoxin causes vacuolar myelinopathy.</title>
        <authorList>
            <person name="Breinlinger S."/>
            <person name="Phillips T.J."/>
            <person name="Haram B.N."/>
            <person name="Mares J."/>
            <person name="Martinez Yerena J.A."/>
            <person name="Hrouzek P."/>
            <person name="Sobotka R."/>
            <person name="Henderson W.M."/>
            <person name="Schmieder P."/>
            <person name="Williams S.M."/>
            <person name="Lauderdale J.D."/>
            <person name="Wilde H.D."/>
            <person name="Gerrin W."/>
            <person name="Kust A."/>
            <person name="Washington J.W."/>
            <person name="Wagner C."/>
            <person name="Geier B."/>
            <person name="Liebeke M."/>
            <person name="Enke H."/>
            <person name="Niedermeyer T.H.J."/>
            <person name="Wilde S.B."/>
        </authorList>
    </citation>
    <scope>NUCLEOTIDE SEQUENCE [LARGE SCALE GENOMIC DNA]</scope>
    <source>
        <strain evidence="8">Thurmond2011</strain>
    </source>
</reference>
<protein>
    <recommendedName>
        <fullName evidence="2">histidine kinase</fullName>
        <ecNumber evidence="2">2.7.13.3</ecNumber>
    </recommendedName>
</protein>
<evidence type="ECO:0000313" key="8">
    <source>
        <dbReference type="Proteomes" id="UP000667802"/>
    </source>
</evidence>
<dbReference type="PANTHER" id="PTHR43304:SF1">
    <property type="entry name" value="PAC DOMAIN-CONTAINING PROTEIN"/>
    <property type="match status" value="1"/>
</dbReference>
<keyword evidence="3" id="KW-0597">Phosphoprotein</keyword>
<keyword evidence="4" id="KW-0808">Transferase</keyword>
<gene>
    <name evidence="7" type="ORF">G7B40_004915</name>
</gene>
<name>A0AAP5M699_9CYAN</name>
<dbReference type="Proteomes" id="UP000667802">
    <property type="component" value="Unassembled WGS sequence"/>
</dbReference>
<dbReference type="InterPro" id="IPR052162">
    <property type="entry name" value="Sensor_kinase/Photoreceptor"/>
</dbReference>
<evidence type="ECO:0000256" key="3">
    <source>
        <dbReference type="ARBA" id="ARBA00022553"/>
    </source>
</evidence>
<evidence type="ECO:0000256" key="1">
    <source>
        <dbReference type="ARBA" id="ARBA00000085"/>
    </source>
</evidence>
<comment type="catalytic activity">
    <reaction evidence="1">
        <text>ATP + protein L-histidine = ADP + protein N-phospho-L-histidine.</text>
        <dbReference type="EC" id="2.7.13.3"/>
    </reaction>
</comment>
<proteinExistence type="predicted"/>
<dbReference type="PANTHER" id="PTHR43304">
    <property type="entry name" value="PHYTOCHROME-LIKE PROTEIN CPH1"/>
    <property type="match status" value="1"/>
</dbReference>
<evidence type="ECO:0000256" key="5">
    <source>
        <dbReference type="ARBA" id="ARBA00022777"/>
    </source>
</evidence>
<evidence type="ECO:0000259" key="6">
    <source>
        <dbReference type="PROSITE" id="PS50113"/>
    </source>
</evidence>